<dbReference type="KEGG" id="bbs:BbiDN127_D0025"/>
<evidence type="ECO:0000313" key="1">
    <source>
        <dbReference type="EMBL" id="AEL19427.1"/>
    </source>
</evidence>
<gene>
    <name evidence="1" type="ordered locus">BbiDN127_D0025</name>
</gene>
<geneLocation type="plasmid" evidence="1 2">
    <name>lp17</name>
</geneLocation>
<name>G0AP01_BORBD</name>
<protein>
    <submittedName>
        <fullName evidence="1">Uncharacterized protein</fullName>
    </submittedName>
</protein>
<reference evidence="1 2" key="2">
    <citation type="journal article" date="2012" name="J. Bacteriol.">
        <title>Whole-Genome Sequences of Borrelia bissettii, Borrelia valaisiana, and Borrelia spielmanii.</title>
        <authorList>
            <person name="Schutzer S.E."/>
            <person name="Fraser-Liggett C.M."/>
            <person name="Qiu W.G."/>
            <person name="Kraiczy P."/>
            <person name="Mongodin E.F."/>
            <person name="Dunn J.J."/>
            <person name="Luft B.J."/>
            <person name="Casjens S.R."/>
        </authorList>
    </citation>
    <scope>NUCLEOTIDE SEQUENCE [LARGE SCALE GENOMIC DNA]</scope>
    <source>
        <strain evidence="1 2">DN127</strain>
    </source>
</reference>
<dbReference type="AlphaFoldDB" id="G0AP01"/>
<proteinExistence type="predicted"/>
<keyword evidence="2" id="KW-1185">Reference proteome</keyword>
<keyword evidence="1" id="KW-0614">Plasmid</keyword>
<accession>G0AP01</accession>
<evidence type="ECO:0000313" key="2">
    <source>
        <dbReference type="Proteomes" id="UP000001634"/>
    </source>
</evidence>
<sequence>MVERWACKIGVLFEYAFLISVERLYLINKTIAFRLEIRLSAVFLKK</sequence>
<dbReference type="HOGENOM" id="CLU_3180854_0_0_12"/>
<dbReference type="EMBL" id="CP002756">
    <property type="protein sequence ID" value="AEL19427.1"/>
    <property type="molecule type" value="Genomic_DNA"/>
</dbReference>
<reference key="1">
    <citation type="submission" date="2011-06" db="EMBL/GenBank/DDBJ databases">
        <authorList>
            <person name="Mongodin E.F."/>
            <person name="Casjens S.R."/>
            <person name="Fraser-Liggett C.M."/>
            <person name="Qiu W.-G."/>
            <person name="Dunn J.J."/>
            <person name="Luft B.J."/>
            <person name="Schutzer S.E."/>
        </authorList>
    </citation>
    <scope>NUCLEOTIDE SEQUENCE</scope>
    <source>
        <strain>DN127</strain>
    </source>
</reference>
<organism evidence="1 2">
    <name type="scientific">Borrelia bissettiae (strain DSM 17990 / CIP 109136 / DN127)</name>
    <name type="common">Borreliella bissettiae</name>
    <dbReference type="NCBI Taxonomy" id="521010"/>
    <lineage>
        <taxon>Bacteria</taxon>
        <taxon>Pseudomonadati</taxon>
        <taxon>Spirochaetota</taxon>
        <taxon>Spirochaetia</taxon>
        <taxon>Spirochaetales</taxon>
        <taxon>Borreliaceae</taxon>
        <taxon>Borreliella</taxon>
    </lineage>
</organism>
<dbReference type="Proteomes" id="UP000001634">
    <property type="component" value="Plasmid lp17"/>
</dbReference>